<dbReference type="EMBL" id="CAEZYQ010000015">
    <property type="protein sequence ID" value="CAB4751273.1"/>
    <property type="molecule type" value="Genomic_DNA"/>
</dbReference>
<dbReference type="PRINTS" id="PR00081">
    <property type="entry name" value="GDHRDH"/>
</dbReference>
<protein>
    <submittedName>
        <fullName evidence="1">Unannotated protein</fullName>
    </submittedName>
</protein>
<reference evidence="1" key="1">
    <citation type="submission" date="2020-05" db="EMBL/GenBank/DDBJ databases">
        <authorList>
            <person name="Chiriac C."/>
            <person name="Salcher M."/>
            <person name="Ghai R."/>
            <person name="Kavagutti S V."/>
        </authorList>
    </citation>
    <scope>NUCLEOTIDE SEQUENCE</scope>
</reference>
<dbReference type="Pfam" id="PF00106">
    <property type="entry name" value="adh_short"/>
    <property type="match status" value="1"/>
</dbReference>
<dbReference type="InterPro" id="IPR002347">
    <property type="entry name" value="SDR_fam"/>
</dbReference>
<proteinExistence type="predicted"/>
<dbReference type="InterPro" id="IPR052992">
    <property type="entry name" value="SDR_member_12"/>
</dbReference>
<dbReference type="PANTHER" id="PTHR44656:SF7">
    <property type="entry name" value="DEHYDROGENASE_REDUCTASE SDR FAMILY MEMBER 12"/>
    <property type="match status" value="1"/>
</dbReference>
<dbReference type="Gene3D" id="3.40.50.720">
    <property type="entry name" value="NAD(P)-binding Rossmann-like Domain"/>
    <property type="match status" value="1"/>
</dbReference>
<dbReference type="InterPro" id="IPR036291">
    <property type="entry name" value="NAD(P)-bd_dom_sf"/>
</dbReference>
<evidence type="ECO:0000313" key="1">
    <source>
        <dbReference type="EMBL" id="CAB4751273.1"/>
    </source>
</evidence>
<organism evidence="1">
    <name type="scientific">freshwater metagenome</name>
    <dbReference type="NCBI Taxonomy" id="449393"/>
    <lineage>
        <taxon>unclassified sequences</taxon>
        <taxon>metagenomes</taxon>
        <taxon>ecological metagenomes</taxon>
    </lineage>
</organism>
<dbReference type="SUPFAM" id="SSF51735">
    <property type="entry name" value="NAD(P)-binding Rossmann-fold domains"/>
    <property type="match status" value="1"/>
</dbReference>
<accession>A0A6J6TY13</accession>
<dbReference type="AlphaFoldDB" id="A0A6J6TY13"/>
<gene>
    <name evidence="1" type="ORF">UFOPK2761_01989</name>
</gene>
<dbReference type="PANTHER" id="PTHR44656">
    <property type="entry name" value="DEHYDROGENASE/REDUCTASE SDR FAMILY MEMBER 12"/>
    <property type="match status" value="1"/>
</dbReference>
<sequence length="327" mass="35216">MKQTLARLVDSALDRSVVLGYTAVGSDVRRRLPTWPADPAPGSMTGRRVVVTGATSGIGEAMARSFLDLGATVHLLGRNADKVAAYARELRQAVPNADVVEEVCDVSDLDAVRAWCTDLVGRVDALHGLVHNAGVMPPERTESPQGHELSLACHVLGPHLMTSLLRDLLVAGPASVVWMSSGGMYGASLHAQDADDVEYRRGEYDGVQAYARTKRMQVVMADAWAEQLRGTGVLVESMHPGWATTPGVTASLPRFDRLTRRVKRTAADGADTAVWLVATRPPSQPGHFWHDRRQRPTTFGWQRGEDPALRARLLAYVAGATGAASLA</sequence>
<name>A0A6J6TY13_9ZZZZ</name>